<dbReference type="InterPro" id="IPR004043">
    <property type="entry name" value="LCCL"/>
</dbReference>
<dbReference type="SMART" id="SM00603">
    <property type="entry name" value="LCCL"/>
    <property type="match status" value="1"/>
</dbReference>
<dbReference type="Gene3D" id="2.60.120.260">
    <property type="entry name" value="Galactose-binding domain-like"/>
    <property type="match status" value="1"/>
</dbReference>
<keyword evidence="15" id="KW-1185">Reference proteome</keyword>
<evidence type="ECO:0000259" key="12">
    <source>
        <dbReference type="PROSITE" id="PS50022"/>
    </source>
</evidence>
<dbReference type="GeneTree" id="ENSGT00940000157334"/>
<dbReference type="PANTHER" id="PTHR46806">
    <property type="entry name" value="F5/8 TYPE C DOMAIN-CONTAINING PROTEIN"/>
    <property type="match status" value="1"/>
</dbReference>
<dbReference type="Pfam" id="PF03815">
    <property type="entry name" value="LCCL"/>
    <property type="match status" value="1"/>
</dbReference>
<dbReference type="CDD" id="cd00041">
    <property type="entry name" value="CUB"/>
    <property type="match status" value="1"/>
</dbReference>
<keyword evidence="10" id="KW-0732">Signal</keyword>
<dbReference type="Gene3D" id="2.170.130.20">
    <property type="entry name" value="LCCL-like domain"/>
    <property type="match status" value="1"/>
</dbReference>
<dbReference type="CTD" id="285761"/>
<evidence type="ECO:0000256" key="6">
    <source>
        <dbReference type="ARBA" id="ARBA00023157"/>
    </source>
</evidence>
<dbReference type="PANTHER" id="PTHR46806:SF1">
    <property type="entry name" value="DISCOIDIN, CUB AND LCCL DOMAIN-CONTAINING PROTEIN 1"/>
    <property type="match status" value="1"/>
</dbReference>
<dbReference type="InterPro" id="IPR036609">
    <property type="entry name" value="LCCL_sf"/>
</dbReference>
<dbReference type="Ensembl" id="ENSPKIT00000016409.1">
    <property type="protein sequence ID" value="ENSPKIP00000035476.1"/>
    <property type="gene ID" value="ENSPKIG00000014358.1"/>
</dbReference>
<reference evidence="14" key="1">
    <citation type="submission" date="2025-05" db="UniProtKB">
        <authorList>
            <consortium name="Ensembl"/>
        </authorList>
    </citation>
    <scope>IDENTIFICATION</scope>
</reference>
<evidence type="ECO:0000259" key="11">
    <source>
        <dbReference type="PROSITE" id="PS01180"/>
    </source>
</evidence>
<dbReference type="Gene3D" id="2.60.120.290">
    <property type="entry name" value="Spermadhesin, CUB domain"/>
    <property type="match status" value="1"/>
</dbReference>
<keyword evidence="4 9" id="KW-1133">Transmembrane helix</keyword>
<feature type="disulfide bond" evidence="7">
    <location>
        <begin position="30"/>
        <end position="57"/>
    </location>
</feature>
<dbReference type="SUPFAM" id="SSF69848">
    <property type="entry name" value="LCCL domain"/>
    <property type="match status" value="1"/>
</dbReference>
<evidence type="ECO:0000256" key="3">
    <source>
        <dbReference type="ARBA" id="ARBA00022692"/>
    </source>
</evidence>
<feature type="domain" description="LCCL" evidence="13">
    <location>
        <begin position="147"/>
        <end position="243"/>
    </location>
</feature>
<keyword evidence="3 9" id="KW-0812">Transmembrane</keyword>
<evidence type="ECO:0000256" key="5">
    <source>
        <dbReference type="ARBA" id="ARBA00023136"/>
    </source>
</evidence>
<dbReference type="SMART" id="SM00042">
    <property type="entry name" value="CUB"/>
    <property type="match status" value="1"/>
</dbReference>
<dbReference type="InterPro" id="IPR035914">
    <property type="entry name" value="Sperma_CUB_dom_sf"/>
</dbReference>
<dbReference type="InterPro" id="IPR000421">
    <property type="entry name" value="FA58C"/>
</dbReference>
<dbReference type="FunFam" id="2.60.120.290:FF:000005">
    <property type="entry name" value="Procollagen C-endopeptidase enhancer 1"/>
    <property type="match status" value="1"/>
</dbReference>
<keyword evidence="6 7" id="KW-1015">Disulfide bond</keyword>
<accession>A0A3B3SZF1</accession>
<dbReference type="PROSITE" id="PS50022">
    <property type="entry name" value="FA58C_3"/>
    <property type="match status" value="1"/>
</dbReference>
<name>A0A3B3SZF1_9TELE</name>
<evidence type="ECO:0000313" key="15">
    <source>
        <dbReference type="Proteomes" id="UP000261540"/>
    </source>
</evidence>
<evidence type="ECO:0000256" key="1">
    <source>
        <dbReference type="ARBA" id="ARBA00004479"/>
    </source>
</evidence>
<evidence type="ECO:0000313" key="14">
    <source>
        <dbReference type="Ensembl" id="ENSPKIP00000035476.1"/>
    </source>
</evidence>
<feature type="chain" id="PRO_5044589406" evidence="10">
    <location>
        <begin position="24"/>
        <end position="684"/>
    </location>
</feature>
<proteinExistence type="predicted"/>
<feature type="transmembrane region" description="Helical" evidence="9">
    <location>
        <begin position="418"/>
        <end position="439"/>
    </location>
</feature>
<evidence type="ECO:0000256" key="9">
    <source>
        <dbReference type="SAM" id="Phobius"/>
    </source>
</evidence>
<sequence>MSAIGKLLGSLLIYSILFPLLSCETLDDGCGPSFLGSESGVLSSKRYPDTYPNNSQCEWKIRVAKGNSGIVFRFGDLDIEASLCESSYVRVFPGHHGDGSVYDTFCGQPKSPPSKLYANSTEVTVQFRSGTHISGRGFLLSYAAVEHEDLITCLDTGSRFPTLKYRKYCPAGCKAEPGDVSGDISQGYRHTSVLCKSAIHAGVITNELGGQIYVEARMGLSHYPGTRANGIQSKAGSLSDTLFTFNSSACKNQMNLQPVSRNASSWLNIAGMDEETGSPGAGSLWLADNSSAKHWLYLDLGEKKKVTEIITAGSAQLGWFVRTYRVEHRERNRWKSYTQNNGSKDVDVVFEGDEDGHPSRNTFHPPLVTRYLRIIPLSWHRQVAMTVELHGCPYVKANSSEPETLKPRSKASGEAADLVKLLIITVPTVLCVLILFVVFCSCKMLHRKKAKDKGYGSSNDKKSGCWKQIKQPFVRHPSGEFTISYSPEKEPMQKLDLITSAMAVEYQQPPMIGMDTVTRKGSTFRPMDNDVKEESGDAVTHYDYLHTVNQYALPLTNPEPEYATPIIERHTFRKDGFLPDPSYSVPGTVLSKTPSFTAGSHGTGRGDGAYQMPQVKAERLSSPEGVYDKPKVGSSPLPNGIRSDYQRPQAKPLLAKSYSTQRDCVKRADPVARGPEQAGTTGGT</sequence>
<feature type="compositionally biased region" description="Basic and acidic residues" evidence="8">
    <location>
        <begin position="618"/>
        <end position="631"/>
    </location>
</feature>
<dbReference type="Proteomes" id="UP000261540">
    <property type="component" value="Unplaced"/>
</dbReference>
<dbReference type="Pfam" id="PF00431">
    <property type="entry name" value="CUB"/>
    <property type="match status" value="1"/>
</dbReference>
<keyword evidence="2" id="KW-0597">Phosphoprotein</keyword>
<evidence type="ECO:0000259" key="13">
    <source>
        <dbReference type="PROSITE" id="PS50820"/>
    </source>
</evidence>
<evidence type="ECO:0000256" key="8">
    <source>
        <dbReference type="SAM" id="MobiDB-lite"/>
    </source>
</evidence>
<feature type="domain" description="F5/8 type C" evidence="12">
    <location>
        <begin position="237"/>
        <end position="392"/>
    </location>
</feature>
<dbReference type="AlphaFoldDB" id="A0A3B3SZF1"/>
<dbReference type="PROSITE" id="PS01180">
    <property type="entry name" value="CUB"/>
    <property type="match status" value="1"/>
</dbReference>
<dbReference type="CDD" id="cd00057">
    <property type="entry name" value="FA58C"/>
    <property type="match status" value="1"/>
</dbReference>
<dbReference type="InterPro" id="IPR050633">
    <property type="entry name" value="Neuropilin_MCO_CoagFactor"/>
</dbReference>
<dbReference type="GO" id="GO:0038023">
    <property type="term" value="F:signaling receptor activity"/>
    <property type="evidence" value="ECO:0007669"/>
    <property type="project" value="TreeGrafter"/>
</dbReference>
<dbReference type="Pfam" id="PF00754">
    <property type="entry name" value="F5_F8_type_C"/>
    <property type="match status" value="1"/>
</dbReference>
<evidence type="ECO:0000256" key="4">
    <source>
        <dbReference type="ARBA" id="ARBA00022989"/>
    </source>
</evidence>
<keyword evidence="5 9" id="KW-0472">Membrane</keyword>
<dbReference type="SMART" id="SM00231">
    <property type="entry name" value="FA58C"/>
    <property type="match status" value="1"/>
</dbReference>
<evidence type="ECO:0000256" key="7">
    <source>
        <dbReference type="PROSITE-ProRule" id="PRU00059"/>
    </source>
</evidence>
<feature type="signal peptide" evidence="10">
    <location>
        <begin position="1"/>
        <end position="23"/>
    </location>
</feature>
<organism evidence="14 15">
    <name type="scientific">Paramormyrops kingsleyae</name>
    <dbReference type="NCBI Taxonomy" id="1676925"/>
    <lineage>
        <taxon>Eukaryota</taxon>
        <taxon>Metazoa</taxon>
        <taxon>Chordata</taxon>
        <taxon>Craniata</taxon>
        <taxon>Vertebrata</taxon>
        <taxon>Euteleostomi</taxon>
        <taxon>Actinopterygii</taxon>
        <taxon>Neopterygii</taxon>
        <taxon>Teleostei</taxon>
        <taxon>Osteoglossocephala</taxon>
        <taxon>Osteoglossomorpha</taxon>
        <taxon>Osteoglossiformes</taxon>
        <taxon>Mormyridae</taxon>
        <taxon>Paramormyrops</taxon>
    </lineage>
</organism>
<dbReference type="PROSITE" id="PS50820">
    <property type="entry name" value="LCCL"/>
    <property type="match status" value="1"/>
</dbReference>
<dbReference type="GO" id="GO:0005886">
    <property type="term" value="C:plasma membrane"/>
    <property type="evidence" value="ECO:0007669"/>
    <property type="project" value="TreeGrafter"/>
</dbReference>
<evidence type="ECO:0000256" key="2">
    <source>
        <dbReference type="ARBA" id="ARBA00022553"/>
    </source>
</evidence>
<dbReference type="InterPro" id="IPR008979">
    <property type="entry name" value="Galactose-bd-like_sf"/>
</dbReference>
<feature type="region of interest" description="Disordered" evidence="8">
    <location>
        <begin position="618"/>
        <end position="684"/>
    </location>
</feature>
<comment type="caution">
    <text evidence="7">Lacks conserved residue(s) required for the propagation of feature annotation.</text>
</comment>
<comment type="subcellular location">
    <subcellularLocation>
        <location evidence="1">Membrane</location>
        <topology evidence="1">Single-pass type I membrane protein</topology>
    </subcellularLocation>
</comment>
<protein>
    <submittedName>
        <fullName evidence="14">Discoidin, CUB and LCCL domain containing 1</fullName>
    </submittedName>
</protein>
<dbReference type="InterPro" id="IPR000859">
    <property type="entry name" value="CUB_dom"/>
</dbReference>
<evidence type="ECO:0000256" key="10">
    <source>
        <dbReference type="SAM" id="SignalP"/>
    </source>
</evidence>
<dbReference type="SUPFAM" id="SSF49854">
    <property type="entry name" value="Spermadhesin, CUB domain"/>
    <property type="match status" value="1"/>
</dbReference>
<dbReference type="Ensembl" id="ENSPKIT00000016305.1">
    <property type="protein sequence ID" value="ENSPKIP00000035376.1"/>
    <property type="gene ID" value="ENSPKIG00000014358.1"/>
</dbReference>
<feature type="domain" description="CUB" evidence="11">
    <location>
        <begin position="30"/>
        <end position="145"/>
    </location>
</feature>
<dbReference type="SUPFAM" id="SSF49785">
    <property type="entry name" value="Galactose-binding domain-like"/>
    <property type="match status" value="1"/>
</dbReference>